<proteinExistence type="predicted"/>
<feature type="transmembrane region" description="Helical" evidence="10">
    <location>
        <begin position="61"/>
        <end position="81"/>
    </location>
</feature>
<dbReference type="EMBL" id="GBEZ01017770">
    <property type="protein sequence ID" value="JAC68598.1"/>
    <property type="molecule type" value="Transcribed_RNA"/>
</dbReference>
<dbReference type="GO" id="GO:0009922">
    <property type="term" value="F:fatty acid elongase activity"/>
    <property type="evidence" value="ECO:0007669"/>
    <property type="project" value="InterPro"/>
</dbReference>
<keyword evidence="6 10" id="KW-1133">Transmembrane helix</keyword>
<keyword evidence="9" id="KW-0275">Fatty acid biosynthesis</keyword>
<evidence type="ECO:0000256" key="4">
    <source>
        <dbReference type="ARBA" id="ARBA00022692"/>
    </source>
</evidence>
<feature type="transmembrane region" description="Helical" evidence="10">
    <location>
        <begin position="176"/>
        <end position="197"/>
    </location>
</feature>
<evidence type="ECO:0000256" key="7">
    <source>
        <dbReference type="ARBA" id="ARBA00023098"/>
    </source>
</evidence>
<dbReference type="Pfam" id="PF01151">
    <property type="entry name" value="ELO"/>
    <property type="match status" value="1"/>
</dbReference>
<comment type="subcellular location">
    <subcellularLocation>
        <location evidence="1">Membrane</location>
        <topology evidence="1">Multi-pass membrane protein</topology>
    </subcellularLocation>
</comment>
<dbReference type="GO" id="GO:0019367">
    <property type="term" value="P:fatty acid elongation, saturated fatty acid"/>
    <property type="evidence" value="ECO:0007669"/>
    <property type="project" value="TreeGrafter"/>
</dbReference>
<dbReference type="InterPro" id="IPR030457">
    <property type="entry name" value="ELO_CS"/>
</dbReference>
<evidence type="ECO:0000256" key="8">
    <source>
        <dbReference type="ARBA" id="ARBA00023136"/>
    </source>
</evidence>
<feature type="transmembrane region" description="Helical" evidence="10">
    <location>
        <begin position="240"/>
        <end position="261"/>
    </location>
</feature>
<protein>
    <submittedName>
        <fullName evidence="11">Elongation of very long chain fatty acids protein 4</fullName>
    </submittedName>
</protein>
<dbReference type="GO" id="GO:0042761">
    <property type="term" value="P:very long-chain fatty acid biosynthetic process"/>
    <property type="evidence" value="ECO:0007669"/>
    <property type="project" value="TreeGrafter"/>
</dbReference>
<keyword evidence="2" id="KW-0444">Lipid biosynthesis</keyword>
<dbReference type="AlphaFoldDB" id="A0A061R9G0"/>
<evidence type="ECO:0000313" key="11">
    <source>
        <dbReference type="EMBL" id="JAC68598.1"/>
    </source>
</evidence>
<keyword evidence="8 10" id="KW-0472">Membrane</keyword>
<dbReference type="GO" id="GO:0005789">
    <property type="term" value="C:endoplasmic reticulum membrane"/>
    <property type="evidence" value="ECO:0007669"/>
    <property type="project" value="TreeGrafter"/>
</dbReference>
<evidence type="ECO:0000256" key="1">
    <source>
        <dbReference type="ARBA" id="ARBA00004141"/>
    </source>
</evidence>
<dbReference type="GO" id="GO:0034626">
    <property type="term" value="P:fatty acid elongation, polyunsaturated fatty acid"/>
    <property type="evidence" value="ECO:0007669"/>
    <property type="project" value="TreeGrafter"/>
</dbReference>
<dbReference type="GO" id="GO:0030148">
    <property type="term" value="P:sphingolipid biosynthetic process"/>
    <property type="evidence" value="ECO:0007669"/>
    <property type="project" value="TreeGrafter"/>
</dbReference>
<keyword evidence="4 10" id="KW-0812">Transmembrane</keyword>
<reference evidence="11" key="1">
    <citation type="submission" date="2014-05" db="EMBL/GenBank/DDBJ databases">
        <title>The transcriptome of the halophilic microalga Tetraselmis sp. GSL018 isolated from the Great Salt Lake, Utah.</title>
        <authorList>
            <person name="Jinkerson R.E."/>
            <person name="D'Adamo S."/>
            <person name="Posewitz M.C."/>
        </authorList>
    </citation>
    <scope>NUCLEOTIDE SEQUENCE</scope>
    <source>
        <strain evidence="11">GSL018</strain>
    </source>
</reference>
<sequence>MANIFEFDSTVEYLIGPSYEDLRVKGWPLMDIRYPVFITAAYLLGIPLLMRMMRDREPFQLKGVAAVHNAVLFFLSLYMAVETLRQAYRNFGWSERFTLWCNPNDPSPFSDRSGSAYGLARILWIHYVSKAYEFGDTVIMILKKNNRQVSFLHVYHHATTFFPVWFLVVKYGPGGEAYYCCFLNSFIHVLMYGYYFFAGMGIKLSIIKRHITQAQMLQFLTFIGQSCYGLFVRDCYRPRLSYWLLLVQCVIFFALFTHFYLTNYTKKPKRSKAE</sequence>
<evidence type="ECO:0000256" key="5">
    <source>
        <dbReference type="ARBA" id="ARBA00022832"/>
    </source>
</evidence>
<evidence type="ECO:0000256" key="2">
    <source>
        <dbReference type="ARBA" id="ARBA00022516"/>
    </source>
</evidence>
<evidence type="ECO:0000256" key="6">
    <source>
        <dbReference type="ARBA" id="ARBA00022989"/>
    </source>
</evidence>
<dbReference type="PANTHER" id="PTHR11157">
    <property type="entry name" value="FATTY ACID ACYL TRANSFERASE-RELATED"/>
    <property type="match status" value="1"/>
</dbReference>
<evidence type="ECO:0000256" key="3">
    <source>
        <dbReference type="ARBA" id="ARBA00022679"/>
    </source>
</evidence>
<dbReference type="PANTHER" id="PTHR11157:SF126">
    <property type="entry name" value="ELONGATION OF VERY LONG CHAIN FATTY ACIDS PROTEIN"/>
    <property type="match status" value="1"/>
</dbReference>
<keyword evidence="3" id="KW-0808">Transferase</keyword>
<evidence type="ECO:0000256" key="9">
    <source>
        <dbReference type="ARBA" id="ARBA00023160"/>
    </source>
</evidence>
<dbReference type="InterPro" id="IPR002076">
    <property type="entry name" value="ELO_fam"/>
</dbReference>
<keyword evidence="7" id="KW-0443">Lipid metabolism</keyword>
<dbReference type="PROSITE" id="PS01188">
    <property type="entry name" value="ELO"/>
    <property type="match status" value="1"/>
</dbReference>
<name>A0A061R9G0_9CHLO</name>
<gene>
    <name evidence="11" type="primary">ELOVL4</name>
    <name evidence="11" type="ORF">TSPGSL018_8355</name>
</gene>
<organism evidence="11">
    <name type="scientific">Tetraselmis sp. GSL018</name>
    <dbReference type="NCBI Taxonomy" id="582737"/>
    <lineage>
        <taxon>Eukaryota</taxon>
        <taxon>Viridiplantae</taxon>
        <taxon>Chlorophyta</taxon>
        <taxon>core chlorophytes</taxon>
        <taxon>Chlorodendrophyceae</taxon>
        <taxon>Chlorodendrales</taxon>
        <taxon>Chlorodendraceae</taxon>
        <taxon>Tetraselmis</taxon>
    </lineage>
</organism>
<keyword evidence="5" id="KW-0276">Fatty acid metabolism</keyword>
<evidence type="ECO:0000256" key="10">
    <source>
        <dbReference type="SAM" id="Phobius"/>
    </source>
</evidence>
<accession>A0A061R9G0</accession>
<feature type="transmembrane region" description="Helical" evidence="10">
    <location>
        <begin position="32"/>
        <end position="49"/>
    </location>
</feature>
<dbReference type="GO" id="GO:0034625">
    <property type="term" value="P:fatty acid elongation, monounsaturated fatty acid"/>
    <property type="evidence" value="ECO:0007669"/>
    <property type="project" value="TreeGrafter"/>
</dbReference>